<gene>
    <name evidence="2" type="ORF">SAMN02927928_0895</name>
</gene>
<dbReference type="InterPro" id="IPR006597">
    <property type="entry name" value="Sel1-like"/>
</dbReference>
<proteinExistence type="predicted"/>
<organism evidence="2 3">
    <name type="scientific">Asticcacaulis taihuensis</name>
    <dbReference type="NCBI Taxonomy" id="260084"/>
    <lineage>
        <taxon>Bacteria</taxon>
        <taxon>Pseudomonadati</taxon>
        <taxon>Pseudomonadota</taxon>
        <taxon>Alphaproteobacteria</taxon>
        <taxon>Caulobacterales</taxon>
        <taxon>Caulobacteraceae</taxon>
        <taxon>Asticcacaulis</taxon>
    </lineage>
</organism>
<keyword evidence="3" id="KW-1185">Reference proteome</keyword>
<dbReference type="OrthoDB" id="9797030at2"/>
<dbReference type="EMBL" id="FMTS01000001">
    <property type="protein sequence ID" value="SCW39188.1"/>
    <property type="molecule type" value="Genomic_DNA"/>
</dbReference>
<dbReference type="SMART" id="SM00671">
    <property type="entry name" value="SEL1"/>
    <property type="match status" value="5"/>
</dbReference>
<dbReference type="InterPro" id="IPR011990">
    <property type="entry name" value="TPR-like_helical_dom_sf"/>
</dbReference>
<name>A0A1G4Q4B0_9CAUL</name>
<dbReference type="SUPFAM" id="SSF81901">
    <property type="entry name" value="HCP-like"/>
    <property type="match status" value="2"/>
</dbReference>
<reference evidence="3" key="1">
    <citation type="submission" date="2016-10" db="EMBL/GenBank/DDBJ databases">
        <authorList>
            <person name="Varghese N."/>
            <person name="Submissions S."/>
        </authorList>
    </citation>
    <scope>NUCLEOTIDE SEQUENCE [LARGE SCALE GENOMIC DNA]</scope>
    <source>
        <strain evidence="3">CGMCC 1.3431</strain>
    </source>
</reference>
<keyword evidence="1" id="KW-0732">Signal</keyword>
<evidence type="ECO:0000256" key="1">
    <source>
        <dbReference type="SAM" id="SignalP"/>
    </source>
</evidence>
<dbReference type="Proteomes" id="UP000199150">
    <property type="component" value="Unassembled WGS sequence"/>
</dbReference>
<dbReference type="Pfam" id="PF08238">
    <property type="entry name" value="Sel1"/>
    <property type="match status" value="5"/>
</dbReference>
<evidence type="ECO:0000313" key="3">
    <source>
        <dbReference type="Proteomes" id="UP000199150"/>
    </source>
</evidence>
<dbReference type="Gene3D" id="1.25.40.10">
    <property type="entry name" value="Tetratricopeptide repeat domain"/>
    <property type="match status" value="3"/>
</dbReference>
<dbReference type="PANTHER" id="PTHR11102:SF160">
    <property type="entry name" value="ERAD-ASSOCIATED E3 UBIQUITIN-PROTEIN LIGASE COMPONENT HRD3"/>
    <property type="match status" value="1"/>
</dbReference>
<accession>A0A1G4Q4B0</accession>
<protein>
    <submittedName>
        <fullName evidence="2">TPR repeat</fullName>
    </submittedName>
</protein>
<dbReference type="AlphaFoldDB" id="A0A1G4Q4B0"/>
<sequence length="411" mass="45451">MRIARYICILISSALLLLLGGTSFAQSFQESLSTAEKGDVFAQYQTGLNYYYGQGVPIDKGKAAEWFEKSVDGGLPWAAGLLSEMYLSGDGVKKDPEKGKHYAEEADKYVVDTMLHPEKYAFVDEHLRQVAEDQTRELLAQAQSGDLEAQKNVAQNYEQGLEGFEQNDVQAFAWYKRAAAQGDATSMYAIAQLLVSSDKVALDLSPQATIDEAVAWMKKAIEAGWGLPQDIVRFQELTPEGLAEARLYGRINAAEQVLICAQIKTLPCSDEDKRQALLVIRQAAEDGNNWAQYLWGAALLQSDMMRLLGQAVDPTGAISFLLKASEDDVPEAMMLLAKQYERGDIVAQNLPAAMSLYDRVIANYKKNNASGGDGSEAECRLHYLRGDKLEPYQEEACSWIAHDYEVVAKTQ</sequence>
<feature type="signal peptide" evidence="1">
    <location>
        <begin position="1"/>
        <end position="25"/>
    </location>
</feature>
<dbReference type="RefSeq" id="WP_139159609.1">
    <property type="nucleotide sequence ID" value="NZ_CBCRYE010000001.1"/>
</dbReference>
<dbReference type="PANTHER" id="PTHR11102">
    <property type="entry name" value="SEL-1-LIKE PROTEIN"/>
    <property type="match status" value="1"/>
</dbReference>
<feature type="chain" id="PRO_5011488641" evidence="1">
    <location>
        <begin position="26"/>
        <end position="411"/>
    </location>
</feature>
<dbReference type="InterPro" id="IPR050767">
    <property type="entry name" value="Sel1_AlgK"/>
</dbReference>
<dbReference type="STRING" id="260084.SAMN02927928_0895"/>
<evidence type="ECO:0000313" key="2">
    <source>
        <dbReference type="EMBL" id="SCW39188.1"/>
    </source>
</evidence>